<dbReference type="InParanoid" id="A0A1V8SDH9"/>
<dbReference type="GO" id="GO:0048269">
    <property type="term" value="C:methionine adenosyltransferase complex"/>
    <property type="evidence" value="ECO:0007669"/>
    <property type="project" value="TreeGrafter"/>
</dbReference>
<dbReference type="InterPro" id="IPR005913">
    <property type="entry name" value="dTDP_dehydrorham_reduct"/>
</dbReference>
<dbReference type="PANTHER" id="PTHR10491">
    <property type="entry name" value="DTDP-4-DEHYDRORHAMNOSE REDUCTASE"/>
    <property type="match status" value="1"/>
</dbReference>
<gene>
    <name evidence="2" type="ORF">B0A48_16776</name>
</gene>
<accession>A0A1V8SDH9</accession>
<dbReference type="GO" id="GO:0048270">
    <property type="term" value="F:methionine adenosyltransferase regulator activity"/>
    <property type="evidence" value="ECO:0007669"/>
    <property type="project" value="TreeGrafter"/>
</dbReference>
<dbReference type="AlphaFoldDB" id="A0A1V8SDH9"/>
<dbReference type="Gene3D" id="3.40.50.720">
    <property type="entry name" value="NAD(P)-binding Rossmann-like Domain"/>
    <property type="match status" value="1"/>
</dbReference>
<dbReference type="SUPFAM" id="SSF51735">
    <property type="entry name" value="NAD(P)-binding Rossmann-fold domains"/>
    <property type="match status" value="1"/>
</dbReference>
<protein>
    <recommendedName>
        <fullName evidence="1">RmlD-like substrate binding domain-containing protein</fullName>
    </recommendedName>
</protein>
<sequence length="306" mass="34590">MSPLRTPNRFLLIGGRGWIASHLDTLLTASHKNVLSTTVRMEDRPAMEAVFDNFNPTRVICCAGFTGRPNVDQCEEKKQETAMCNVTGLLMLAHLCWERGVHLSVMATGCIYTSTYTPDRTQLLSRPFTEDDPANFNGSFYSRTKAHVEEIMRHTYPDVLILRVRMPISDDLHPRSFVTKITKYEHVVNIPNSNSILHDLLPVAIAMSEQEEVGVYNFTNPGAISHNEVLSLYQQIVDPAYSWKNFTLEEQAKVIKADRSNCELDCTKLMALVKEYQGMGVDVEVPEIHEAYRRCFGSGGWCDVKP</sequence>
<evidence type="ECO:0000259" key="1">
    <source>
        <dbReference type="Pfam" id="PF04321"/>
    </source>
</evidence>
<proteinExistence type="predicted"/>
<dbReference type="GO" id="GO:0006556">
    <property type="term" value="P:S-adenosylmethionine biosynthetic process"/>
    <property type="evidence" value="ECO:0007669"/>
    <property type="project" value="TreeGrafter"/>
</dbReference>
<dbReference type="EMBL" id="NAJO01000056">
    <property type="protein sequence ID" value="OQN97234.1"/>
    <property type="molecule type" value="Genomic_DNA"/>
</dbReference>
<name>A0A1V8SDH9_9PEZI</name>
<dbReference type="PANTHER" id="PTHR10491:SF4">
    <property type="entry name" value="METHIONINE ADENOSYLTRANSFERASE 2 SUBUNIT BETA"/>
    <property type="match status" value="1"/>
</dbReference>
<comment type="caution">
    <text evidence="2">The sequence shown here is derived from an EMBL/GenBank/DDBJ whole genome shotgun (WGS) entry which is preliminary data.</text>
</comment>
<dbReference type="Pfam" id="PF04321">
    <property type="entry name" value="RmlD_sub_bind"/>
    <property type="match status" value="1"/>
</dbReference>
<dbReference type="STRING" id="1507870.A0A1V8SDH9"/>
<dbReference type="InterPro" id="IPR036291">
    <property type="entry name" value="NAD(P)-bd_dom_sf"/>
</dbReference>
<feature type="domain" description="RmlD-like substrate binding" evidence="1">
    <location>
        <begin position="9"/>
        <end position="182"/>
    </location>
</feature>
<reference evidence="3" key="1">
    <citation type="submission" date="2017-03" db="EMBL/GenBank/DDBJ databases">
        <title>Genomes of endolithic fungi from Antarctica.</title>
        <authorList>
            <person name="Coleine C."/>
            <person name="Masonjones S."/>
            <person name="Stajich J.E."/>
        </authorList>
    </citation>
    <scope>NUCLEOTIDE SEQUENCE [LARGE SCALE GENOMIC DNA]</scope>
    <source>
        <strain evidence="3">CCFEE 5527</strain>
    </source>
</reference>
<organism evidence="2 3">
    <name type="scientific">Cryoendolithus antarcticus</name>
    <dbReference type="NCBI Taxonomy" id="1507870"/>
    <lineage>
        <taxon>Eukaryota</taxon>
        <taxon>Fungi</taxon>
        <taxon>Dikarya</taxon>
        <taxon>Ascomycota</taxon>
        <taxon>Pezizomycotina</taxon>
        <taxon>Dothideomycetes</taxon>
        <taxon>Dothideomycetidae</taxon>
        <taxon>Cladosporiales</taxon>
        <taxon>Cladosporiaceae</taxon>
        <taxon>Cryoendolithus</taxon>
    </lineage>
</organism>
<dbReference type="InterPro" id="IPR029903">
    <property type="entry name" value="RmlD-like-bd"/>
</dbReference>
<keyword evidence="3" id="KW-1185">Reference proteome</keyword>
<dbReference type="OrthoDB" id="16464at2759"/>
<evidence type="ECO:0000313" key="2">
    <source>
        <dbReference type="EMBL" id="OQN97234.1"/>
    </source>
</evidence>
<dbReference type="Proteomes" id="UP000192596">
    <property type="component" value="Unassembled WGS sequence"/>
</dbReference>
<evidence type="ECO:0000313" key="3">
    <source>
        <dbReference type="Proteomes" id="UP000192596"/>
    </source>
</evidence>